<dbReference type="GO" id="GO:0005886">
    <property type="term" value="C:plasma membrane"/>
    <property type="evidence" value="ECO:0007669"/>
    <property type="project" value="UniProtKB-SubCell"/>
</dbReference>
<dbReference type="InterPro" id="IPR036318">
    <property type="entry name" value="FAD-bd_PCMH-like_sf"/>
</dbReference>
<evidence type="ECO:0000313" key="14">
    <source>
        <dbReference type="EMBL" id="AGS52652.1"/>
    </source>
</evidence>
<evidence type="ECO:0000256" key="11">
    <source>
        <dbReference type="SAM" id="Phobius"/>
    </source>
</evidence>
<evidence type="ECO:0000256" key="9">
    <source>
        <dbReference type="PROSITE-ProRule" id="PRU00703"/>
    </source>
</evidence>
<feature type="domain" description="CNNM transmembrane" evidence="13">
    <location>
        <begin position="1"/>
        <end position="189"/>
    </location>
</feature>
<reference evidence="14" key="1">
    <citation type="submission" date="2012-03" db="EMBL/GenBank/DDBJ databases">
        <title>Functional metagenomics reveals considerable lignocellulase gene clusters in the gut microbiome of a wood-feeding higher termite.</title>
        <authorList>
            <person name="Liu N."/>
        </authorList>
    </citation>
    <scope>NUCLEOTIDE SEQUENCE</scope>
</reference>
<feature type="transmembrane region" description="Helical" evidence="11">
    <location>
        <begin position="60"/>
        <end position="87"/>
    </location>
</feature>
<evidence type="ECO:0000256" key="8">
    <source>
        <dbReference type="ARBA" id="ARBA00023136"/>
    </source>
</evidence>
<comment type="similarity">
    <text evidence="2">Belongs to the UPF0053 family.</text>
</comment>
<protein>
    <submittedName>
        <fullName evidence="14">Hemolysin</fullName>
    </submittedName>
</protein>
<keyword evidence="8 10" id="KW-0472">Membrane</keyword>
<dbReference type="PANTHER" id="PTHR22777">
    <property type="entry name" value="HEMOLYSIN-RELATED"/>
    <property type="match status" value="1"/>
</dbReference>
<dbReference type="Pfam" id="PF01595">
    <property type="entry name" value="CNNM"/>
    <property type="match status" value="1"/>
</dbReference>
<dbReference type="InterPro" id="IPR016169">
    <property type="entry name" value="FAD-bd_PCMH_sub2"/>
</dbReference>
<keyword evidence="4 10" id="KW-0812">Transmembrane</keyword>
<sequence>MDSEIFLIVVIVLLLLMSVYFALTETAFSSLNRIRIKNMAKEGSKRAALVQRLGGDYDKLISTILVGNNIVNITSASLAAVVFIAYFGEQLGVTLSTVVVTVVVIIFCEVTPKCLAKQSPEKFALFAAPLLNFLEIILTPINFFFAKWNVLIKRILRIGGESRSITEQELLSMVDEAQHEGAIDLNDHQLIHSAIEFNDLRASDILTPRINVEGISKGSTLDEMTEQFLTLGYSRFPVYEGSIDNIIGVVHMRDFFRHMIKKDAAIEGFVTPAIFVAPSIKLNALFKQLQEAKSHMAVVSDEYGGTAGIVTMEDILEELVGEIWDESDEVIDEFIPLDGGRVKVMCSAEVKAMLEYFGLKPEDGIESTTVSGWIMEKLGKIPTEGDTFDYKHLSVSVTKIEGRRALECVVAVGER</sequence>
<dbReference type="SUPFAM" id="SSF56176">
    <property type="entry name" value="FAD-binding/transporter-associated domain-like"/>
    <property type="match status" value="1"/>
</dbReference>
<evidence type="ECO:0000256" key="3">
    <source>
        <dbReference type="ARBA" id="ARBA00022475"/>
    </source>
</evidence>
<dbReference type="FunFam" id="3.10.580.10:FF:000002">
    <property type="entry name" value="Magnesium/cobalt efflux protein CorC"/>
    <property type="match status" value="1"/>
</dbReference>
<dbReference type="InterPro" id="IPR044751">
    <property type="entry name" value="Ion_transp-like_CBS"/>
</dbReference>
<feature type="transmembrane region" description="Helical" evidence="11">
    <location>
        <begin position="123"/>
        <end position="145"/>
    </location>
</feature>
<dbReference type="AlphaFoldDB" id="A0A806JZI6"/>
<dbReference type="PANTHER" id="PTHR22777:SF32">
    <property type="entry name" value="UPF0053 INNER MEMBRANE PROTEIN YFJD"/>
    <property type="match status" value="1"/>
</dbReference>
<evidence type="ECO:0000256" key="10">
    <source>
        <dbReference type="PROSITE-ProRule" id="PRU01193"/>
    </source>
</evidence>
<dbReference type="PROSITE" id="PS51846">
    <property type="entry name" value="CNNM"/>
    <property type="match status" value="1"/>
</dbReference>
<dbReference type="Pfam" id="PF00571">
    <property type="entry name" value="CBS"/>
    <property type="match status" value="2"/>
</dbReference>
<dbReference type="Pfam" id="PF03471">
    <property type="entry name" value="CorC_HlyC"/>
    <property type="match status" value="1"/>
</dbReference>
<evidence type="ECO:0000256" key="4">
    <source>
        <dbReference type="ARBA" id="ARBA00022692"/>
    </source>
</evidence>
<dbReference type="InterPro" id="IPR005170">
    <property type="entry name" value="Transptr-assoc_dom"/>
</dbReference>
<dbReference type="SMART" id="SM01091">
    <property type="entry name" value="CorC_HlyC"/>
    <property type="match status" value="1"/>
</dbReference>
<evidence type="ECO:0000256" key="7">
    <source>
        <dbReference type="ARBA" id="ARBA00023122"/>
    </source>
</evidence>
<dbReference type="InterPro" id="IPR046342">
    <property type="entry name" value="CBS_dom_sf"/>
</dbReference>
<evidence type="ECO:0000259" key="12">
    <source>
        <dbReference type="PROSITE" id="PS51371"/>
    </source>
</evidence>
<keyword evidence="6 10" id="KW-1133">Transmembrane helix</keyword>
<evidence type="ECO:0000256" key="1">
    <source>
        <dbReference type="ARBA" id="ARBA00004651"/>
    </source>
</evidence>
<dbReference type="PROSITE" id="PS51371">
    <property type="entry name" value="CBS"/>
    <property type="match status" value="2"/>
</dbReference>
<dbReference type="EMBL" id="JQ844204">
    <property type="protein sequence ID" value="AGS52652.1"/>
    <property type="molecule type" value="Genomic_DNA"/>
</dbReference>
<dbReference type="CDD" id="cd04590">
    <property type="entry name" value="CBS_pair_CorC_HlyC_assoc"/>
    <property type="match status" value="1"/>
</dbReference>
<feature type="domain" description="CBS" evidence="12">
    <location>
        <begin position="269"/>
        <end position="326"/>
    </location>
</feature>
<feature type="transmembrane region" description="Helical" evidence="11">
    <location>
        <begin position="93"/>
        <end position="111"/>
    </location>
</feature>
<evidence type="ECO:0000256" key="6">
    <source>
        <dbReference type="ARBA" id="ARBA00022989"/>
    </source>
</evidence>
<dbReference type="SUPFAM" id="SSF54631">
    <property type="entry name" value="CBS-domain pair"/>
    <property type="match status" value="1"/>
</dbReference>
<dbReference type="InterPro" id="IPR000644">
    <property type="entry name" value="CBS_dom"/>
</dbReference>
<dbReference type="GO" id="GO:0050660">
    <property type="term" value="F:flavin adenine dinucleotide binding"/>
    <property type="evidence" value="ECO:0007669"/>
    <property type="project" value="InterPro"/>
</dbReference>
<accession>A0A806JZI6</accession>
<comment type="subcellular location">
    <subcellularLocation>
        <location evidence="1">Cell membrane</location>
        <topology evidence="1">Multi-pass membrane protein</topology>
    </subcellularLocation>
</comment>
<feature type="transmembrane region" description="Helical" evidence="11">
    <location>
        <begin position="6"/>
        <end position="31"/>
    </location>
</feature>
<organism evidence="14">
    <name type="scientific">uncultured bacterium contig00045</name>
    <dbReference type="NCBI Taxonomy" id="1181531"/>
    <lineage>
        <taxon>Bacteria</taxon>
        <taxon>environmental samples</taxon>
    </lineage>
</organism>
<feature type="domain" description="CBS" evidence="12">
    <location>
        <begin position="206"/>
        <end position="266"/>
    </location>
</feature>
<keyword evidence="3" id="KW-1003">Cell membrane</keyword>
<dbReference type="InterPro" id="IPR002550">
    <property type="entry name" value="CNNM"/>
</dbReference>
<keyword evidence="5" id="KW-0677">Repeat</keyword>
<name>A0A806JZI6_9BACT</name>
<dbReference type="Gene3D" id="3.10.580.10">
    <property type="entry name" value="CBS-domain"/>
    <property type="match status" value="1"/>
</dbReference>
<proteinExistence type="inferred from homology"/>
<dbReference type="Gene3D" id="3.30.465.10">
    <property type="match status" value="1"/>
</dbReference>
<evidence type="ECO:0000256" key="5">
    <source>
        <dbReference type="ARBA" id="ARBA00022737"/>
    </source>
</evidence>
<evidence type="ECO:0000259" key="13">
    <source>
        <dbReference type="PROSITE" id="PS51846"/>
    </source>
</evidence>
<evidence type="ECO:0000256" key="2">
    <source>
        <dbReference type="ARBA" id="ARBA00006337"/>
    </source>
</evidence>
<keyword evidence="7 9" id="KW-0129">CBS domain</keyword>